<dbReference type="Proteomes" id="UP000198418">
    <property type="component" value="Unassembled WGS sequence"/>
</dbReference>
<proteinExistence type="predicted"/>
<gene>
    <name evidence="1" type="ORF">SAMN06265338_1432</name>
</gene>
<reference evidence="2" key="1">
    <citation type="submission" date="2017-06" db="EMBL/GenBank/DDBJ databases">
        <authorList>
            <person name="Varghese N."/>
            <person name="Submissions S."/>
        </authorList>
    </citation>
    <scope>NUCLEOTIDE SEQUENCE [LARGE SCALE GENOMIC DNA]</scope>
    <source>
        <strain evidence="2">DSM 137</strain>
    </source>
</reference>
<evidence type="ECO:0000313" key="1">
    <source>
        <dbReference type="EMBL" id="SNB85022.1"/>
    </source>
</evidence>
<organism evidence="1 2">
    <name type="scientific">Rhodoblastus acidophilus</name>
    <name type="common">Rhodopseudomonas acidophila</name>
    <dbReference type="NCBI Taxonomy" id="1074"/>
    <lineage>
        <taxon>Bacteria</taxon>
        <taxon>Pseudomonadati</taxon>
        <taxon>Pseudomonadota</taxon>
        <taxon>Alphaproteobacteria</taxon>
        <taxon>Hyphomicrobiales</taxon>
        <taxon>Rhodoblastaceae</taxon>
        <taxon>Rhodoblastus</taxon>
    </lineage>
</organism>
<keyword evidence="2" id="KW-1185">Reference proteome</keyword>
<name>A0A212SH24_RHOAC</name>
<dbReference type="EMBL" id="FYDG01000043">
    <property type="protein sequence ID" value="SNB85022.1"/>
    <property type="molecule type" value="Genomic_DNA"/>
</dbReference>
<sequence>MGQRMPEPNFDPFQNFSDRRVIASVLWRRDEIVGIVVVRRRDGWTAILALPDEAHRRLACGVSRQTVLRLWEKLRMAVQWGLRDVQFEECREFCIGDHGGEPALCGNLRGFGGEFIAVDIGEFEAPDLKRLH</sequence>
<dbReference type="AlphaFoldDB" id="A0A212SH24"/>
<evidence type="ECO:0000313" key="2">
    <source>
        <dbReference type="Proteomes" id="UP000198418"/>
    </source>
</evidence>
<dbReference type="OrthoDB" id="9905153at2"/>
<dbReference type="RefSeq" id="WP_088522720.1">
    <property type="nucleotide sequence ID" value="NZ_FYDG01000043.1"/>
</dbReference>
<accession>A0A212SH24</accession>
<protein>
    <submittedName>
        <fullName evidence="1">Uncharacterized protein</fullName>
    </submittedName>
</protein>